<name>A0A167FVD3_9ASCO</name>
<feature type="region of interest" description="Disordered" evidence="1">
    <location>
        <begin position="455"/>
        <end position="477"/>
    </location>
</feature>
<keyword evidence="5" id="KW-1185">Reference proteome</keyword>
<feature type="transmembrane region" description="Helical" evidence="2">
    <location>
        <begin position="368"/>
        <end position="392"/>
    </location>
</feature>
<keyword evidence="2" id="KW-0472">Membrane</keyword>
<feature type="region of interest" description="Disordered" evidence="1">
    <location>
        <begin position="512"/>
        <end position="537"/>
    </location>
</feature>
<dbReference type="KEGG" id="slb:AWJ20_3389"/>
<dbReference type="GeneID" id="30035405"/>
<dbReference type="InterPro" id="IPR015915">
    <property type="entry name" value="Kelch-typ_b-propeller"/>
</dbReference>
<dbReference type="Proteomes" id="UP000189580">
    <property type="component" value="Chromosome b"/>
</dbReference>
<feature type="region of interest" description="Disordered" evidence="1">
    <location>
        <begin position="557"/>
        <end position="608"/>
    </location>
</feature>
<organism evidence="4 5">
    <name type="scientific">Sugiyamaella lignohabitans</name>
    <dbReference type="NCBI Taxonomy" id="796027"/>
    <lineage>
        <taxon>Eukaryota</taxon>
        <taxon>Fungi</taxon>
        <taxon>Dikarya</taxon>
        <taxon>Ascomycota</taxon>
        <taxon>Saccharomycotina</taxon>
        <taxon>Dipodascomycetes</taxon>
        <taxon>Dipodascales</taxon>
        <taxon>Trichomonascaceae</taxon>
        <taxon>Sugiyamaella</taxon>
    </lineage>
</organism>
<evidence type="ECO:0000256" key="1">
    <source>
        <dbReference type="SAM" id="MobiDB-lite"/>
    </source>
</evidence>
<dbReference type="OrthoDB" id="3980762at2759"/>
<feature type="compositionally biased region" description="Polar residues" evidence="1">
    <location>
        <begin position="588"/>
        <end position="608"/>
    </location>
</feature>
<keyword evidence="2" id="KW-0812">Transmembrane</keyword>
<evidence type="ECO:0000256" key="2">
    <source>
        <dbReference type="SAM" id="Phobius"/>
    </source>
</evidence>
<evidence type="ECO:0008006" key="6">
    <source>
        <dbReference type="Google" id="ProtNLM"/>
    </source>
</evidence>
<feature type="compositionally biased region" description="Low complexity" evidence="1">
    <location>
        <begin position="577"/>
        <end position="587"/>
    </location>
</feature>
<gene>
    <name evidence="4" type="ORF">AWJ20_3389</name>
</gene>
<feature type="compositionally biased region" description="Polar residues" evidence="1">
    <location>
        <begin position="521"/>
        <end position="531"/>
    </location>
</feature>
<protein>
    <recommendedName>
        <fullName evidence="6">Kel1p</fullName>
    </recommendedName>
</protein>
<dbReference type="EMBL" id="CP014503">
    <property type="protein sequence ID" value="ANB15745.1"/>
    <property type="molecule type" value="Genomic_DNA"/>
</dbReference>
<keyword evidence="2" id="KW-1133">Transmembrane helix</keyword>
<accession>A0A167FVD3</accession>
<dbReference type="RefSeq" id="XP_018738222.1">
    <property type="nucleotide sequence ID" value="XM_018880398.1"/>
</dbReference>
<feature type="chain" id="PRO_5007886493" description="Kel1p" evidence="3">
    <location>
        <begin position="23"/>
        <end position="608"/>
    </location>
</feature>
<evidence type="ECO:0000313" key="5">
    <source>
        <dbReference type="Proteomes" id="UP000189580"/>
    </source>
</evidence>
<reference evidence="4 5" key="1">
    <citation type="submission" date="2016-02" db="EMBL/GenBank/DDBJ databases">
        <title>Complete genome sequence and transcriptome regulation of the pentose utilising yeast Sugiyamaella lignohabitans.</title>
        <authorList>
            <person name="Bellasio M."/>
            <person name="Peymann A."/>
            <person name="Valli M."/>
            <person name="Sipitzky M."/>
            <person name="Graf A."/>
            <person name="Sauer M."/>
            <person name="Marx H."/>
            <person name="Mattanovich D."/>
        </authorList>
    </citation>
    <scope>NUCLEOTIDE SEQUENCE [LARGE SCALE GENOMIC DNA]</scope>
    <source>
        <strain evidence="4 5">CBS 10342</strain>
    </source>
</reference>
<dbReference type="Gene3D" id="2.120.10.80">
    <property type="entry name" value="Kelch-type beta propeller"/>
    <property type="match status" value="1"/>
</dbReference>
<dbReference type="SUPFAM" id="SSF117281">
    <property type="entry name" value="Kelch motif"/>
    <property type="match status" value="1"/>
</dbReference>
<feature type="compositionally biased region" description="Polar residues" evidence="1">
    <location>
        <begin position="557"/>
        <end position="568"/>
    </location>
</feature>
<evidence type="ECO:0000256" key="3">
    <source>
        <dbReference type="SAM" id="SignalP"/>
    </source>
</evidence>
<proteinExistence type="predicted"/>
<evidence type="ECO:0000313" key="4">
    <source>
        <dbReference type="EMBL" id="ANB15745.1"/>
    </source>
</evidence>
<sequence length="608" mass="65752">MKFRRSVLSLLTLVPIVPLTSATWSTLYSSNSSTAYVYTDDGFLYTFPTNTSTFSVAQAQSMFVQISSPPTNSTLVIDENSDTLMAVYGTSGCGTSPINIATYDSDKNKWTKITSSSDNWYLDMPTVWAQPQTSVIYIFGGYCQSTNDISHSLYAYNTTSGEFLTPPNQNSPTDLYAAGVTAIDSSTFLLVGGKAPNGWISMNQVAVWEYNSWTFRTTGNSDNIDSRTNPLVIPIWADNMQNSASSVLVLGGSVNGRAAQPYAVNLTLGNGWEWSNSSLESVLDPSDIDGAMAIGTALLTLSKPSQSAKLQVNIYELDTGKLLNSAQGFPTVTPTPLPTQTVTVSTEQTASTVPTALPASKSLSKGGVAAVSTVVPIAALCALGAAAGLFYVRRRKRNNDKIRTMHLSPAPSMGDFINAPLAHNNDSWYSIGGDTASINSWNEKRAMYEENVNRHSTLSQTTAKEPNTFQSPPQSPVTTNVVTAYQNDEDNIFEGRDVQILVSSLRRTPLRVVNPDEESQKSPAVSRSGSTFEPAKKSAKIESTFVFNDSLVSRASSLNEGGRQNRSQVHVHKRNLSNISSSSETSSHYTQRSTSGTLNRRIPSNHTT</sequence>
<keyword evidence="3" id="KW-0732">Signal</keyword>
<feature type="signal peptide" evidence="3">
    <location>
        <begin position="1"/>
        <end position="22"/>
    </location>
</feature>
<dbReference type="AlphaFoldDB" id="A0A167FVD3"/>